<feature type="compositionally biased region" description="Acidic residues" evidence="1">
    <location>
        <begin position="219"/>
        <end position="237"/>
    </location>
</feature>
<reference evidence="2 3" key="1">
    <citation type="submission" date="2024-03" db="EMBL/GenBank/DDBJ databases">
        <title>A high-quality draft genome sequence of Diaporthe vaccinii, a causative agent of upright dieback and viscid rot disease in cranberry plants.</title>
        <authorList>
            <person name="Sarrasin M."/>
            <person name="Lang B.F."/>
            <person name="Burger G."/>
        </authorList>
    </citation>
    <scope>NUCLEOTIDE SEQUENCE [LARGE SCALE GENOMIC DNA]</scope>
    <source>
        <strain evidence="2 3">IS7</strain>
    </source>
</reference>
<feature type="compositionally biased region" description="Polar residues" evidence="1">
    <location>
        <begin position="178"/>
        <end position="190"/>
    </location>
</feature>
<gene>
    <name evidence="2" type="ORF">FJTKL_09377</name>
</gene>
<accession>A0ABR4FCI4</accession>
<feature type="compositionally biased region" description="Acidic residues" evidence="1">
    <location>
        <begin position="156"/>
        <end position="168"/>
    </location>
</feature>
<dbReference type="EMBL" id="JBAWTH010000003">
    <property type="protein sequence ID" value="KAL2292401.1"/>
    <property type="molecule type" value="Genomic_DNA"/>
</dbReference>
<protein>
    <submittedName>
        <fullName evidence="2">Uncharacterized protein</fullName>
    </submittedName>
</protein>
<name>A0ABR4FCI4_9PEZI</name>
<proteinExistence type="predicted"/>
<sequence>MDPNTALALQETPEMAFSNNNEAVKIVIGLLSPAVASETASFMVDASLQLCPEGVRGRPSSPAVTSLREHHFALLMAQVARAYAEGRGQDFADNRSAIDQLLREEPKHQPLAVRFRALMGMWLQDAHIKRQQEKFDRRQKREREEKEMKEAQEGRAEDDEDSEDSDGEEVVKTRKASEQSPSSAGSADSQRVSRDGDEVQGSPGAAPTKTVFDLSGLIDTDEDESSSDDEEASSDDE</sequence>
<evidence type="ECO:0000256" key="1">
    <source>
        <dbReference type="SAM" id="MobiDB-lite"/>
    </source>
</evidence>
<comment type="caution">
    <text evidence="2">The sequence shown here is derived from an EMBL/GenBank/DDBJ whole genome shotgun (WGS) entry which is preliminary data.</text>
</comment>
<keyword evidence="3" id="KW-1185">Reference proteome</keyword>
<evidence type="ECO:0000313" key="2">
    <source>
        <dbReference type="EMBL" id="KAL2292401.1"/>
    </source>
</evidence>
<evidence type="ECO:0000313" key="3">
    <source>
        <dbReference type="Proteomes" id="UP001600888"/>
    </source>
</evidence>
<organism evidence="2 3">
    <name type="scientific">Diaporthe vaccinii</name>
    <dbReference type="NCBI Taxonomy" id="105482"/>
    <lineage>
        <taxon>Eukaryota</taxon>
        <taxon>Fungi</taxon>
        <taxon>Dikarya</taxon>
        <taxon>Ascomycota</taxon>
        <taxon>Pezizomycotina</taxon>
        <taxon>Sordariomycetes</taxon>
        <taxon>Sordariomycetidae</taxon>
        <taxon>Diaporthales</taxon>
        <taxon>Diaporthaceae</taxon>
        <taxon>Diaporthe</taxon>
        <taxon>Diaporthe eres species complex</taxon>
    </lineage>
</organism>
<dbReference type="Proteomes" id="UP001600888">
    <property type="component" value="Unassembled WGS sequence"/>
</dbReference>
<feature type="compositionally biased region" description="Basic and acidic residues" evidence="1">
    <location>
        <begin position="130"/>
        <end position="155"/>
    </location>
</feature>
<feature type="region of interest" description="Disordered" evidence="1">
    <location>
        <begin position="130"/>
        <end position="237"/>
    </location>
</feature>